<dbReference type="GO" id="GO:0007608">
    <property type="term" value="P:sensory perception of smell"/>
    <property type="evidence" value="ECO:0007669"/>
    <property type="project" value="UniProtKB-KW"/>
</dbReference>
<dbReference type="OMA" id="FYRNCPE"/>
<evidence type="ECO:0000256" key="2">
    <source>
        <dbReference type="ARBA" id="ARBA00008098"/>
    </source>
</evidence>
<dbReference type="VEuPathDB" id="VectorBase:ASTEI20_043137"/>
<evidence type="ECO:0000256" key="3">
    <source>
        <dbReference type="ARBA" id="ARBA00022448"/>
    </source>
</evidence>
<comment type="similarity">
    <text evidence="2">Belongs to the PBP/GOBP family.</text>
</comment>
<dbReference type="SUPFAM" id="SSF47565">
    <property type="entry name" value="Insect pheromone/odorant-binding proteins"/>
    <property type="match status" value="1"/>
</dbReference>
<name>A0A182Y370_ANOST</name>
<keyword evidence="9" id="KW-1185">Reference proteome</keyword>
<dbReference type="InterPro" id="IPR006170">
    <property type="entry name" value="PBP/GOBP"/>
</dbReference>
<keyword evidence="7" id="KW-1015">Disulfide bond</keyword>
<dbReference type="Pfam" id="PF01395">
    <property type="entry name" value="PBP_GOBP"/>
    <property type="match status" value="1"/>
</dbReference>
<evidence type="ECO:0000256" key="5">
    <source>
        <dbReference type="ARBA" id="ARBA00022606"/>
    </source>
</evidence>
<dbReference type="GO" id="GO:0005576">
    <property type="term" value="C:extracellular region"/>
    <property type="evidence" value="ECO:0007669"/>
    <property type="project" value="UniProtKB-SubCell"/>
</dbReference>
<dbReference type="InterPro" id="IPR036728">
    <property type="entry name" value="PBP_GOBP_sf"/>
</dbReference>
<dbReference type="Gene3D" id="1.10.238.270">
    <property type="match status" value="2"/>
</dbReference>
<dbReference type="GO" id="GO:0005549">
    <property type="term" value="F:odorant binding"/>
    <property type="evidence" value="ECO:0007669"/>
    <property type="project" value="InterPro"/>
</dbReference>
<dbReference type="PANTHER" id="PTHR21066:SF3">
    <property type="entry name" value="IP02236P"/>
    <property type="match status" value="1"/>
</dbReference>
<reference evidence="8" key="2">
    <citation type="submission" date="2020-05" db="UniProtKB">
        <authorList>
            <consortium name="EnsemblMetazoa"/>
        </authorList>
    </citation>
    <scope>IDENTIFICATION</scope>
    <source>
        <strain evidence="8">Indian</strain>
    </source>
</reference>
<dbReference type="InterPro" id="IPR052295">
    <property type="entry name" value="Odorant-binding_protein"/>
</dbReference>
<dbReference type="AlphaFoldDB" id="A0A182Y370"/>
<reference evidence="9" key="1">
    <citation type="journal article" date="2014" name="Genome Biol.">
        <title>Genome analysis of a major urban malaria vector mosquito, Anopheles stephensi.</title>
        <authorList>
            <person name="Jiang X."/>
            <person name="Peery A."/>
            <person name="Hall A.B."/>
            <person name="Sharma A."/>
            <person name="Chen X.G."/>
            <person name="Waterhouse R.M."/>
            <person name="Komissarov A."/>
            <person name="Riehle M.M."/>
            <person name="Shouche Y."/>
            <person name="Sharakhova M.V."/>
            <person name="Lawson D."/>
            <person name="Pakpour N."/>
            <person name="Arensburger P."/>
            <person name="Davidson V.L."/>
            <person name="Eiglmeier K."/>
            <person name="Emrich S."/>
            <person name="George P."/>
            <person name="Kennedy R.C."/>
            <person name="Mane S.P."/>
            <person name="Maslen G."/>
            <person name="Oringanje C."/>
            <person name="Qi Y."/>
            <person name="Settlage R."/>
            <person name="Tojo M."/>
            <person name="Tubio J.M."/>
            <person name="Unger M.F."/>
            <person name="Wang B."/>
            <person name="Vernick K.D."/>
            <person name="Ribeiro J.M."/>
            <person name="James A.A."/>
            <person name="Michel K."/>
            <person name="Riehle M.A."/>
            <person name="Luckhart S."/>
            <person name="Sharakhov I.V."/>
            <person name="Tu Z."/>
        </authorList>
    </citation>
    <scope>NUCLEOTIDE SEQUENCE [LARGE SCALE GENOMIC DNA]</scope>
    <source>
        <strain evidence="9">Indian</strain>
    </source>
</reference>
<keyword evidence="5" id="KW-0716">Sensory transduction</keyword>
<comment type="subcellular location">
    <subcellularLocation>
        <location evidence="1">Secreted</location>
    </subcellularLocation>
</comment>
<evidence type="ECO:0000256" key="6">
    <source>
        <dbReference type="ARBA" id="ARBA00022725"/>
    </source>
</evidence>
<protein>
    <submittedName>
        <fullName evidence="8">Uncharacterized protein</fullName>
    </submittedName>
</protein>
<accession>A0A182Y370</accession>
<keyword evidence="6" id="KW-0552">Olfaction</keyword>
<evidence type="ECO:0000313" key="9">
    <source>
        <dbReference type="Proteomes" id="UP000076408"/>
    </source>
</evidence>
<dbReference type="PANTHER" id="PTHR21066">
    <property type="entry name" value="ODORANT-BINDING PROTEIN 59A-RELATED"/>
    <property type="match status" value="1"/>
</dbReference>
<dbReference type="VEuPathDB" id="VectorBase:ASTE002717"/>
<dbReference type="EnsemblMetazoa" id="ASTEI02906-RA">
    <property type="protein sequence ID" value="ASTEI02906-PA"/>
    <property type="gene ID" value="ASTEI02906"/>
</dbReference>
<keyword evidence="3" id="KW-0813">Transport</keyword>
<sequence>MFATLFVLTTITAYTTSTECISKRQQTELKFCCEMEELIPRHIRTKCQEKAAADHNPGFRMYHVCQSQCLYEEMDAIDGYEVHLERLYPVTEHFPVDYRQAVRLAIDECNKLIQGAMKDKKVKREGADCPMLGSQVEMCLKAATYKNCPNSRWTASVACSKLLVTADPDCENLKDRREEMDQCCEVGKIIPFGDADECASATDEASEPRDKMACTVECKLKSLGVLNDEGIVLEKALEYADRVEGEWKDTAKAIVNTCIERATTVKNKMAEHGHTMKCSPIGGFFAMCLMKESFFQCPADKWQNTSFCNKIKSGECFPKRD</sequence>
<dbReference type="VEuPathDB" id="VectorBase:ASTEI02906"/>
<dbReference type="SMR" id="A0A182Y370"/>
<proteinExistence type="inferred from homology"/>
<evidence type="ECO:0000256" key="1">
    <source>
        <dbReference type="ARBA" id="ARBA00004613"/>
    </source>
</evidence>
<evidence type="ECO:0000256" key="4">
    <source>
        <dbReference type="ARBA" id="ARBA00022525"/>
    </source>
</evidence>
<keyword evidence="4" id="KW-0964">Secreted</keyword>
<dbReference type="Proteomes" id="UP000076408">
    <property type="component" value="Unassembled WGS sequence"/>
</dbReference>
<organism evidence="8 9">
    <name type="scientific">Anopheles stephensi</name>
    <name type="common">Indo-Pakistan malaria mosquito</name>
    <dbReference type="NCBI Taxonomy" id="30069"/>
    <lineage>
        <taxon>Eukaryota</taxon>
        <taxon>Metazoa</taxon>
        <taxon>Ecdysozoa</taxon>
        <taxon>Arthropoda</taxon>
        <taxon>Hexapoda</taxon>
        <taxon>Insecta</taxon>
        <taxon>Pterygota</taxon>
        <taxon>Neoptera</taxon>
        <taxon>Endopterygota</taxon>
        <taxon>Diptera</taxon>
        <taxon>Nematocera</taxon>
        <taxon>Culicoidea</taxon>
        <taxon>Culicidae</taxon>
        <taxon>Anophelinae</taxon>
        <taxon>Anopheles</taxon>
    </lineage>
</organism>
<evidence type="ECO:0000256" key="7">
    <source>
        <dbReference type="ARBA" id="ARBA00023157"/>
    </source>
</evidence>
<evidence type="ECO:0000313" key="8">
    <source>
        <dbReference type="EnsemblMetazoa" id="ASTEI02906-PA"/>
    </source>
</evidence>